<keyword evidence="1" id="KW-0812">Transmembrane</keyword>
<dbReference type="EMBL" id="CP109441">
    <property type="protein sequence ID" value="WUV43587.1"/>
    <property type="molecule type" value="Genomic_DNA"/>
</dbReference>
<keyword evidence="1" id="KW-0472">Membrane</keyword>
<organism evidence="2 3">
    <name type="scientific">Nocardia vinacea</name>
    <dbReference type="NCBI Taxonomy" id="96468"/>
    <lineage>
        <taxon>Bacteria</taxon>
        <taxon>Bacillati</taxon>
        <taxon>Actinomycetota</taxon>
        <taxon>Actinomycetes</taxon>
        <taxon>Mycobacteriales</taxon>
        <taxon>Nocardiaceae</taxon>
        <taxon>Nocardia</taxon>
    </lineage>
</organism>
<accession>A0ABZ1YK26</accession>
<evidence type="ECO:0000256" key="1">
    <source>
        <dbReference type="SAM" id="Phobius"/>
    </source>
</evidence>
<keyword evidence="3" id="KW-1185">Reference proteome</keyword>
<feature type="transmembrane region" description="Helical" evidence="1">
    <location>
        <begin position="100"/>
        <end position="121"/>
    </location>
</feature>
<evidence type="ECO:0000313" key="2">
    <source>
        <dbReference type="EMBL" id="WUV43587.1"/>
    </source>
</evidence>
<gene>
    <name evidence="2" type="ORF">OG563_30770</name>
</gene>
<keyword evidence="1" id="KW-1133">Transmembrane helix</keyword>
<evidence type="ECO:0000313" key="3">
    <source>
        <dbReference type="Proteomes" id="UP001432062"/>
    </source>
</evidence>
<dbReference type="RefSeq" id="WP_329406098.1">
    <property type="nucleotide sequence ID" value="NZ_CP109441.1"/>
</dbReference>
<protein>
    <recommendedName>
        <fullName evidence="4">SPW repeat-containing protein</fullName>
    </recommendedName>
</protein>
<feature type="transmembrane region" description="Helical" evidence="1">
    <location>
        <begin position="74"/>
        <end position="94"/>
    </location>
</feature>
<sequence length="131" mass="13142">MSTLVARTDYLRTVLRLDGWGTGVFGVVMLAGAAALSGPLGLPTAWSIPFGVAMVGGGLALLLIAGYPDLVPSHAVAAIGVNMVSALALVVLPFSGLLDLTGLGVAFLLIGAVWVAVFAALEVSGVRRAGL</sequence>
<dbReference type="Proteomes" id="UP001432062">
    <property type="component" value="Chromosome"/>
</dbReference>
<feature type="transmembrane region" description="Helical" evidence="1">
    <location>
        <begin position="46"/>
        <end position="67"/>
    </location>
</feature>
<name>A0ABZ1YK26_9NOCA</name>
<feature type="transmembrane region" description="Helical" evidence="1">
    <location>
        <begin position="20"/>
        <end position="40"/>
    </location>
</feature>
<evidence type="ECO:0008006" key="4">
    <source>
        <dbReference type="Google" id="ProtNLM"/>
    </source>
</evidence>
<reference evidence="2" key="1">
    <citation type="submission" date="2022-10" db="EMBL/GenBank/DDBJ databases">
        <title>The complete genomes of actinobacterial strains from the NBC collection.</title>
        <authorList>
            <person name="Joergensen T.S."/>
            <person name="Alvarez Arevalo M."/>
            <person name="Sterndorff E.B."/>
            <person name="Faurdal D."/>
            <person name="Vuksanovic O."/>
            <person name="Mourched A.-S."/>
            <person name="Charusanti P."/>
            <person name="Shaw S."/>
            <person name="Blin K."/>
            <person name="Weber T."/>
        </authorList>
    </citation>
    <scope>NUCLEOTIDE SEQUENCE</scope>
    <source>
        <strain evidence="2">NBC_01482</strain>
    </source>
</reference>
<proteinExistence type="predicted"/>